<evidence type="ECO:0000259" key="5">
    <source>
        <dbReference type="Pfam" id="PF01321"/>
    </source>
</evidence>
<name>A0A412YVF7_9FIRM</name>
<dbReference type="GO" id="GO:0004177">
    <property type="term" value="F:aminopeptidase activity"/>
    <property type="evidence" value="ECO:0007669"/>
    <property type="project" value="UniProtKB-KW"/>
</dbReference>
<proteinExistence type="inferred from homology"/>
<dbReference type="EMBL" id="QRZM01000019">
    <property type="protein sequence ID" value="RGV70731.1"/>
    <property type="molecule type" value="Genomic_DNA"/>
</dbReference>
<dbReference type="PANTHER" id="PTHR46112:SF3">
    <property type="entry name" value="AMINOPEPTIDASE YPDF"/>
    <property type="match status" value="1"/>
</dbReference>
<keyword evidence="6" id="KW-0031">Aminopeptidase</keyword>
<dbReference type="PROSITE" id="PS00491">
    <property type="entry name" value="PROLINE_PEPTIDASE"/>
    <property type="match status" value="1"/>
</dbReference>
<keyword evidence="1 3" id="KW-0479">Metal-binding</keyword>
<dbReference type="InterPro" id="IPR001131">
    <property type="entry name" value="Peptidase_M24B_aminopep-P_CS"/>
</dbReference>
<keyword evidence="6" id="KW-0645">Protease</keyword>
<evidence type="ECO:0000256" key="1">
    <source>
        <dbReference type="ARBA" id="ARBA00022723"/>
    </source>
</evidence>
<dbReference type="SUPFAM" id="SSF55920">
    <property type="entry name" value="Creatinase/aminopeptidase"/>
    <property type="match status" value="1"/>
</dbReference>
<dbReference type="Pfam" id="PF01321">
    <property type="entry name" value="Creatinase_N"/>
    <property type="match status" value="1"/>
</dbReference>
<dbReference type="InterPro" id="IPR050659">
    <property type="entry name" value="Peptidase_M24B"/>
</dbReference>
<dbReference type="CDD" id="cd01092">
    <property type="entry name" value="APP-like"/>
    <property type="match status" value="1"/>
</dbReference>
<dbReference type="Gene3D" id="3.40.350.10">
    <property type="entry name" value="Creatinase/prolidase N-terminal domain"/>
    <property type="match status" value="1"/>
</dbReference>
<dbReference type="InterPro" id="IPR000587">
    <property type="entry name" value="Creatinase_N"/>
</dbReference>
<keyword evidence="2" id="KW-0378">Hydrolase</keyword>
<dbReference type="InterPro" id="IPR036005">
    <property type="entry name" value="Creatinase/aminopeptidase-like"/>
</dbReference>
<dbReference type="AlphaFoldDB" id="A0A412YVF7"/>
<evidence type="ECO:0000313" key="7">
    <source>
        <dbReference type="Proteomes" id="UP000284543"/>
    </source>
</evidence>
<dbReference type="RefSeq" id="WP_117625382.1">
    <property type="nucleotide sequence ID" value="NZ_CAUHGS010000021.1"/>
</dbReference>
<dbReference type="GO" id="GO:0046872">
    <property type="term" value="F:metal ion binding"/>
    <property type="evidence" value="ECO:0007669"/>
    <property type="project" value="UniProtKB-KW"/>
</dbReference>
<evidence type="ECO:0000259" key="4">
    <source>
        <dbReference type="Pfam" id="PF00557"/>
    </source>
</evidence>
<accession>A0A412YVF7</accession>
<dbReference type="Proteomes" id="UP000284543">
    <property type="component" value="Unassembled WGS sequence"/>
</dbReference>
<feature type="domain" description="Peptidase M24" evidence="4">
    <location>
        <begin position="151"/>
        <end position="352"/>
    </location>
</feature>
<evidence type="ECO:0000256" key="2">
    <source>
        <dbReference type="ARBA" id="ARBA00022801"/>
    </source>
</evidence>
<sequence length="368" mass="40272">MNIYDQRIAKARNRMEDAGISLLVITPSSDLMYLTGYSKPATDRLTALLLTEHDSYFLCPAVEKNYLKEVDCQAAPIFWEDSGDPFKKMYSVLSAAPGISRKSCIKAAVAGRMQSSCLIRLMELYPGISWNNADSVLVPLRKSKTPEEITIIRRAQEMAERAFARLLENGLEGKTERQLSEQLMKLRLEEGFDAVGPGLIACGPGSASPHPILSDNKVQAGDTVMFDFGGTYKGYHADMTRTCAVGYASDEFKEVYSIVLEAHLAVLKAAAPGTACRDMDLAGRSIIERAGYGAYFTHRLGHGIGLDIHEPPFASASEEGVLETGNVISNEPGIYLPGQFGIRIEDLIVITEKGCESLNTMTKELMIV</sequence>
<reference evidence="6 7" key="1">
    <citation type="submission" date="2018-08" db="EMBL/GenBank/DDBJ databases">
        <title>A genome reference for cultivated species of the human gut microbiota.</title>
        <authorList>
            <person name="Zou Y."/>
            <person name="Xue W."/>
            <person name="Luo G."/>
        </authorList>
    </citation>
    <scope>NUCLEOTIDE SEQUENCE [LARGE SCALE GENOMIC DNA]</scope>
    <source>
        <strain evidence="6 7">AF14-18</strain>
    </source>
</reference>
<evidence type="ECO:0000313" key="6">
    <source>
        <dbReference type="EMBL" id="RGV70731.1"/>
    </source>
</evidence>
<comment type="similarity">
    <text evidence="3">Belongs to the peptidase M24B family.</text>
</comment>
<dbReference type="PANTHER" id="PTHR46112">
    <property type="entry name" value="AMINOPEPTIDASE"/>
    <property type="match status" value="1"/>
</dbReference>
<gene>
    <name evidence="6" type="ORF">DWW02_26855</name>
</gene>
<organism evidence="6 7">
    <name type="scientific">Enterocloster bolteae</name>
    <dbReference type="NCBI Taxonomy" id="208479"/>
    <lineage>
        <taxon>Bacteria</taxon>
        <taxon>Bacillati</taxon>
        <taxon>Bacillota</taxon>
        <taxon>Clostridia</taxon>
        <taxon>Lachnospirales</taxon>
        <taxon>Lachnospiraceae</taxon>
        <taxon>Enterocloster</taxon>
    </lineage>
</organism>
<evidence type="ECO:0000256" key="3">
    <source>
        <dbReference type="RuleBase" id="RU000590"/>
    </source>
</evidence>
<dbReference type="Gene3D" id="3.90.230.10">
    <property type="entry name" value="Creatinase/methionine aminopeptidase superfamily"/>
    <property type="match status" value="1"/>
</dbReference>
<dbReference type="Pfam" id="PF00557">
    <property type="entry name" value="Peptidase_M24"/>
    <property type="match status" value="1"/>
</dbReference>
<dbReference type="SUPFAM" id="SSF53092">
    <property type="entry name" value="Creatinase/prolidase N-terminal domain"/>
    <property type="match status" value="1"/>
</dbReference>
<comment type="caution">
    <text evidence="6">The sequence shown here is derived from an EMBL/GenBank/DDBJ whole genome shotgun (WGS) entry which is preliminary data.</text>
</comment>
<protein>
    <submittedName>
        <fullName evidence="6">Aminopeptidase P family protein</fullName>
    </submittedName>
</protein>
<feature type="domain" description="Creatinase N-terminal" evidence="5">
    <location>
        <begin position="7"/>
        <end position="141"/>
    </location>
</feature>
<dbReference type="InterPro" id="IPR000994">
    <property type="entry name" value="Pept_M24"/>
</dbReference>
<dbReference type="InterPro" id="IPR029149">
    <property type="entry name" value="Creatin/AminoP/Spt16_N"/>
</dbReference>